<reference evidence="3 4" key="1">
    <citation type="journal article" date="2016" name="Nat. Commun.">
        <title>Thousands of microbial genomes shed light on interconnected biogeochemical processes in an aquifer system.</title>
        <authorList>
            <person name="Anantharaman K."/>
            <person name="Brown C.T."/>
            <person name="Hug L.A."/>
            <person name="Sharon I."/>
            <person name="Castelle C.J."/>
            <person name="Probst A.J."/>
            <person name="Thomas B.C."/>
            <person name="Singh A."/>
            <person name="Wilkins M.J."/>
            <person name="Karaoz U."/>
            <person name="Brodie E.L."/>
            <person name="Williams K.H."/>
            <person name="Hubbard S.S."/>
            <person name="Banfield J.F."/>
        </authorList>
    </citation>
    <scope>NUCLEOTIDE SEQUENCE [LARGE SCALE GENOMIC DNA]</scope>
</reference>
<proteinExistence type="predicted"/>
<dbReference type="Proteomes" id="UP000185891">
    <property type="component" value="Unassembled WGS sequence"/>
</dbReference>
<dbReference type="AlphaFoldDB" id="A0A1F5EM76"/>
<keyword evidence="2" id="KW-0812">Transmembrane</keyword>
<gene>
    <name evidence="3" type="ORF">A3E89_01100</name>
</gene>
<comment type="caution">
    <text evidence="3">The sequence shown here is derived from an EMBL/GenBank/DDBJ whole genome shotgun (WGS) entry which is preliminary data.</text>
</comment>
<feature type="transmembrane region" description="Helical" evidence="2">
    <location>
        <begin position="7"/>
        <end position="25"/>
    </location>
</feature>
<evidence type="ECO:0000313" key="3">
    <source>
        <dbReference type="EMBL" id="OGD68483.1"/>
    </source>
</evidence>
<evidence type="ECO:0000313" key="4">
    <source>
        <dbReference type="Proteomes" id="UP000185891"/>
    </source>
</evidence>
<dbReference type="Gene3D" id="2.60.40.420">
    <property type="entry name" value="Cupredoxins - blue copper proteins"/>
    <property type="match status" value="1"/>
</dbReference>
<evidence type="ECO:0000256" key="1">
    <source>
        <dbReference type="SAM" id="MobiDB-lite"/>
    </source>
</evidence>
<sequence length="169" mass="18934">MEDKIKDLFLILLVGAVAVASYYFYQANFGITSDDKNAPNIELIGDTSTTTKDTTQQTTTKPAVKKPTTTTKTTPTITPAGVYVIYYYKTGFSPNDLKIKRGTSVRFINKSSTSMRVFAVDQSDLFHKQLNQSKTVGYDGIYDYTFTQVGLWEYMNATSEGHRGKILVY</sequence>
<keyword evidence="2" id="KW-0472">Membrane</keyword>
<keyword evidence="2" id="KW-1133">Transmembrane helix</keyword>
<feature type="region of interest" description="Disordered" evidence="1">
    <location>
        <begin position="46"/>
        <end position="71"/>
    </location>
</feature>
<organism evidence="3 4">
    <name type="scientific">Candidatus Campbellbacteria bacterium RIFCSPHIGHO2_12_FULL_35_10</name>
    <dbReference type="NCBI Taxonomy" id="1797578"/>
    <lineage>
        <taxon>Bacteria</taxon>
        <taxon>Candidatus Campbelliibacteriota</taxon>
    </lineage>
</organism>
<protein>
    <recommendedName>
        <fullName evidence="5">EfeO-type cupredoxin-like domain-containing protein</fullName>
    </recommendedName>
</protein>
<feature type="compositionally biased region" description="Low complexity" evidence="1">
    <location>
        <begin position="47"/>
        <end position="71"/>
    </location>
</feature>
<dbReference type="InterPro" id="IPR008972">
    <property type="entry name" value="Cupredoxin"/>
</dbReference>
<dbReference type="SUPFAM" id="SSF49503">
    <property type="entry name" value="Cupredoxins"/>
    <property type="match status" value="1"/>
</dbReference>
<name>A0A1F5EM76_9BACT</name>
<dbReference type="EMBL" id="MFAA01000034">
    <property type="protein sequence ID" value="OGD68483.1"/>
    <property type="molecule type" value="Genomic_DNA"/>
</dbReference>
<accession>A0A1F5EM76</accession>
<evidence type="ECO:0008006" key="5">
    <source>
        <dbReference type="Google" id="ProtNLM"/>
    </source>
</evidence>
<evidence type="ECO:0000256" key="2">
    <source>
        <dbReference type="SAM" id="Phobius"/>
    </source>
</evidence>